<dbReference type="EMBL" id="LXHQ01000010">
    <property type="protein sequence ID" value="OAV27669.1"/>
    <property type="molecule type" value="Genomic_DNA"/>
</dbReference>
<proteinExistence type="predicted"/>
<gene>
    <name evidence="2" type="ORF">AO370_0294</name>
</gene>
<dbReference type="Proteomes" id="UP000078295">
    <property type="component" value="Unassembled WGS sequence"/>
</dbReference>
<dbReference type="KEGG" id="mcat:MC25239_00753"/>
<comment type="caution">
    <text evidence="2">The sequence shown here is derived from an EMBL/GenBank/DDBJ whole genome shotgun (WGS) entry which is preliminary data.</text>
</comment>
<dbReference type="AlphaFoldDB" id="A0A198X2K6"/>
<evidence type="ECO:0000313" key="2">
    <source>
        <dbReference type="EMBL" id="OAV27669.1"/>
    </source>
</evidence>
<dbReference type="InterPro" id="IPR015287">
    <property type="entry name" value="Colicin_D_immunity_dom"/>
</dbReference>
<dbReference type="OrthoDB" id="8595941at2"/>
<evidence type="ECO:0000313" key="3">
    <source>
        <dbReference type="Proteomes" id="UP000078295"/>
    </source>
</evidence>
<dbReference type="Gene3D" id="1.20.120.650">
    <property type="entry name" value="Colicin D"/>
    <property type="match status" value="1"/>
</dbReference>
<dbReference type="GO" id="GO:0015643">
    <property type="term" value="F:toxic substance binding"/>
    <property type="evidence" value="ECO:0007669"/>
    <property type="project" value="InterPro"/>
</dbReference>
<feature type="domain" description="Colicin D immunity protein" evidence="1">
    <location>
        <begin position="1"/>
        <end position="85"/>
    </location>
</feature>
<organism evidence="2 3">
    <name type="scientific">Moraxella catarrhalis</name>
    <name type="common">Branhamella catarrhalis</name>
    <dbReference type="NCBI Taxonomy" id="480"/>
    <lineage>
        <taxon>Bacteria</taxon>
        <taxon>Pseudomonadati</taxon>
        <taxon>Pseudomonadota</taxon>
        <taxon>Gammaproteobacteria</taxon>
        <taxon>Moraxellales</taxon>
        <taxon>Moraxellaceae</taxon>
        <taxon>Moraxella</taxon>
    </lineage>
</organism>
<evidence type="ECO:0000259" key="1">
    <source>
        <dbReference type="Pfam" id="PF09204"/>
    </source>
</evidence>
<dbReference type="InterPro" id="IPR036471">
    <property type="entry name" value="Colicin_D_sf"/>
</dbReference>
<sequence>MSVLLLNFTKAYLNERINTNCFVDAYIELWRIERDLGLANIDDERLNLFLSSIFYIVDLYNPDSEKEEYEFNDIELYSKISEELALYEAK</sequence>
<dbReference type="GO" id="GO:0030153">
    <property type="term" value="P:bacteriocin immunity"/>
    <property type="evidence" value="ECO:0007669"/>
    <property type="project" value="InterPro"/>
</dbReference>
<protein>
    <recommendedName>
        <fullName evidence="1">Colicin D immunity protein domain-containing protein</fullName>
    </recommendedName>
</protein>
<dbReference type="SUPFAM" id="SSF101125">
    <property type="entry name" value="Colicin D immunity protein"/>
    <property type="match status" value="1"/>
</dbReference>
<dbReference type="Pfam" id="PF09204">
    <property type="entry name" value="Colicin_immun"/>
    <property type="match status" value="1"/>
</dbReference>
<name>A0A198X2K6_MORCA</name>
<accession>A0A198X2K6</accession>
<reference evidence="2 3" key="1">
    <citation type="journal article" date="2016" name="Genome Biol. Evol.">
        <title>Comparative Genomic Analyses of the Moraxella catarrhalis Serosensitive and Seroresistant Lineages Demonstrate Their Independent Evolution.</title>
        <authorList>
            <person name="Earl J.P."/>
            <person name="de Vries S.P."/>
            <person name="Ahmed A."/>
            <person name="Powell E."/>
            <person name="Schultz M.P."/>
            <person name="Hermans P.W."/>
            <person name="Hill D.J."/>
            <person name="Zhou Z."/>
            <person name="Constantinidou C.I."/>
            <person name="Hu F.Z."/>
            <person name="Bootsma H.J."/>
            <person name="Ehrlich G.D."/>
        </authorList>
    </citation>
    <scope>NUCLEOTIDE SEQUENCE [LARGE SCALE GENOMIC DNA]</scope>
    <source>
        <strain evidence="2 3">F23</strain>
    </source>
</reference>
<dbReference type="RefSeq" id="WP_003662477.1">
    <property type="nucleotide sequence ID" value="NZ_CP007669.1"/>
</dbReference>